<evidence type="ECO:0000256" key="2">
    <source>
        <dbReference type="SAM" id="MobiDB-lite"/>
    </source>
</evidence>
<protein>
    <submittedName>
        <fullName evidence="3">Phosphoesterase</fullName>
    </submittedName>
</protein>
<dbReference type="AlphaFoldDB" id="E6PHQ8"/>
<dbReference type="InterPro" id="IPR017850">
    <property type="entry name" value="Alkaline_phosphatase_core_sf"/>
</dbReference>
<evidence type="ECO:0000313" key="3">
    <source>
        <dbReference type="EMBL" id="CBH75996.1"/>
    </source>
</evidence>
<feature type="region of interest" description="Disordered" evidence="2">
    <location>
        <begin position="181"/>
        <end position="217"/>
    </location>
</feature>
<feature type="region of interest" description="Disordered" evidence="2">
    <location>
        <begin position="345"/>
        <end position="369"/>
    </location>
</feature>
<dbReference type="PANTHER" id="PTHR31956">
    <property type="entry name" value="NON-SPECIFIC PHOSPHOLIPASE C4-RELATED"/>
    <property type="match status" value="1"/>
</dbReference>
<organism evidence="3">
    <name type="scientific">mine drainage metagenome</name>
    <dbReference type="NCBI Taxonomy" id="410659"/>
    <lineage>
        <taxon>unclassified sequences</taxon>
        <taxon>metagenomes</taxon>
        <taxon>ecological metagenomes</taxon>
    </lineage>
</organism>
<dbReference type="EMBL" id="CABL01000019">
    <property type="protein sequence ID" value="CBH75996.1"/>
    <property type="molecule type" value="Genomic_DNA"/>
</dbReference>
<sequence>MTPLSSAALAQPTHGSNAVLNALLRSHIKHVFVIYQENRSFDSYFGTFPGADNLASPSAQTHGFRQYDPIGRQWVTPFRITAPDTADADHSRPALITKADGGRMDLYVETEEFGLLARGYSRRDAQRVGLLTMAHEDCDTIPYLWYYAHNFALYDRFFQGMWAPSTPGNIDLIAAQTGETQWARDAAEQVAPNSKGPGDPIVNDSQPPFGPYPGSPPDPLKAQYDQHYATVFLTMAQRRAVEAKRDNHGIRKDIAAIARPGRPAIPWGWYQEGYAAAAHPNATNLVHGYIPHHNALQYFGYLRKNPYFWGGVHDLTALFPAIEQGRLGKRSVVFIKGGKKNPFGLKPAGKSPRVQSRFRGDDDHPGYSDSQISEAMVAKVVDTIAHSRYWKSSAIFIFWDDSEGFYDHVPPPQFERCFDGHACGDGPRVPAILISPYARNHAIVNELSDHASFVKFLGTLFHLPALASLPDEKIYMPLGPRDTNPELSNLVGAFDPERLAGTKAPLPASLAEIPTTVVNRIPSPWSCRTIGVTPVHIPGENHPPKGFAPLLDNH</sequence>
<accession>E6PHQ8</accession>
<dbReference type="InterPro" id="IPR007312">
    <property type="entry name" value="Phosphoesterase"/>
</dbReference>
<dbReference type="Gene3D" id="3.40.720.10">
    <property type="entry name" value="Alkaline Phosphatase, subunit A"/>
    <property type="match status" value="2"/>
</dbReference>
<dbReference type="PANTHER" id="PTHR31956:SF1">
    <property type="entry name" value="NON-SPECIFIC PHOSPHOLIPASE C1"/>
    <property type="match status" value="1"/>
</dbReference>
<proteinExistence type="predicted"/>
<evidence type="ECO:0000256" key="1">
    <source>
        <dbReference type="ARBA" id="ARBA00022801"/>
    </source>
</evidence>
<dbReference type="GO" id="GO:0042578">
    <property type="term" value="F:phosphoric ester hydrolase activity"/>
    <property type="evidence" value="ECO:0007669"/>
    <property type="project" value="UniProtKB-ARBA"/>
</dbReference>
<feature type="compositionally biased region" description="Pro residues" evidence="2">
    <location>
        <begin position="208"/>
        <end position="217"/>
    </location>
</feature>
<name>E6PHQ8_9ZZZZ</name>
<gene>
    <name evidence="3" type="ORF">CARN1_0476</name>
</gene>
<keyword evidence="1" id="KW-0378">Hydrolase</keyword>
<reference evidence="3" key="1">
    <citation type="submission" date="2009-10" db="EMBL/GenBank/DDBJ databases">
        <title>Diversity of trophic interactions inside an arsenic-rich microbial ecosystem.</title>
        <authorList>
            <person name="Bertin P.N."/>
            <person name="Heinrich-Salmeron A."/>
            <person name="Pelletier E."/>
            <person name="Goulhen-Chollet F."/>
            <person name="Arsene-Ploetze F."/>
            <person name="Gallien S."/>
            <person name="Calteau A."/>
            <person name="Vallenet D."/>
            <person name="Casiot C."/>
            <person name="Chane-Woon-Ming B."/>
            <person name="Giloteaux L."/>
            <person name="Barakat M."/>
            <person name="Bonnefoy V."/>
            <person name="Bruneel O."/>
            <person name="Chandler M."/>
            <person name="Cleiss J."/>
            <person name="Duran R."/>
            <person name="Elbaz-Poulichet F."/>
            <person name="Fonknechten N."/>
            <person name="Lauga B."/>
            <person name="Mornico D."/>
            <person name="Ortet P."/>
            <person name="Schaeffer C."/>
            <person name="Siguier P."/>
            <person name="Alexander Thil Smith A."/>
            <person name="Van Dorsselaer A."/>
            <person name="Weissenbach J."/>
            <person name="Medigue C."/>
            <person name="Le Paslier D."/>
        </authorList>
    </citation>
    <scope>NUCLEOTIDE SEQUENCE</scope>
</reference>
<dbReference type="Pfam" id="PF04185">
    <property type="entry name" value="Phosphoesterase"/>
    <property type="match status" value="1"/>
</dbReference>
<comment type="caution">
    <text evidence="3">The sequence shown here is derived from an EMBL/GenBank/DDBJ whole genome shotgun (WGS) entry which is preliminary data.</text>
</comment>